<dbReference type="Proteomes" id="UP000822688">
    <property type="component" value="Chromosome 3"/>
</dbReference>
<evidence type="ECO:0000256" key="1">
    <source>
        <dbReference type="SAM" id="Coils"/>
    </source>
</evidence>
<dbReference type="InterPro" id="IPR011990">
    <property type="entry name" value="TPR-like_helical_dom_sf"/>
</dbReference>
<name>A0A8T0IJJ9_CERPU</name>
<feature type="region of interest" description="Disordered" evidence="2">
    <location>
        <begin position="490"/>
        <end position="520"/>
    </location>
</feature>
<reference evidence="3" key="1">
    <citation type="submission" date="2020-06" db="EMBL/GenBank/DDBJ databases">
        <title>WGS assembly of Ceratodon purpureus strain R40.</title>
        <authorList>
            <person name="Carey S.B."/>
            <person name="Jenkins J."/>
            <person name="Shu S."/>
            <person name="Lovell J.T."/>
            <person name="Sreedasyam A."/>
            <person name="Maumus F."/>
            <person name="Tiley G.P."/>
            <person name="Fernandez-Pozo N."/>
            <person name="Barry K."/>
            <person name="Chen C."/>
            <person name="Wang M."/>
            <person name="Lipzen A."/>
            <person name="Daum C."/>
            <person name="Saski C.A."/>
            <person name="Payton A.C."/>
            <person name="Mcbreen J.C."/>
            <person name="Conrad R.E."/>
            <person name="Kollar L.M."/>
            <person name="Olsson S."/>
            <person name="Huttunen S."/>
            <person name="Landis J.B."/>
            <person name="Wickett N.J."/>
            <person name="Johnson M.G."/>
            <person name="Rensing S.A."/>
            <person name="Grimwood J."/>
            <person name="Schmutz J."/>
            <person name="Mcdaniel S.F."/>
        </authorList>
    </citation>
    <scope>NUCLEOTIDE SEQUENCE</scope>
    <source>
        <strain evidence="3">R40</strain>
    </source>
</reference>
<evidence type="ECO:0000256" key="2">
    <source>
        <dbReference type="SAM" id="MobiDB-lite"/>
    </source>
</evidence>
<dbReference type="AlphaFoldDB" id="A0A8T0IJJ9"/>
<gene>
    <name evidence="3" type="ORF">KC19_3G073800</name>
</gene>
<feature type="compositionally biased region" description="Polar residues" evidence="2">
    <location>
        <begin position="596"/>
        <end position="615"/>
    </location>
</feature>
<feature type="coiled-coil region" evidence="1">
    <location>
        <begin position="849"/>
        <end position="883"/>
    </location>
</feature>
<accession>A0A8T0IJJ9</accession>
<feature type="compositionally biased region" description="Basic and acidic residues" evidence="2">
    <location>
        <begin position="1021"/>
        <end position="1037"/>
    </location>
</feature>
<evidence type="ECO:0000313" key="3">
    <source>
        <dbReference type="EMBL" id="KAG0582633.1"/>
    </source>
</evidence>
<dbReference type="EMBL" id="CM026423">
    <property type="protein sequence ID" value="KAG0582633.1"/>
    <property type="molecule type" value="Genomic_DNA"/>
</dbReference>
<proteinExistence type="predicted"/>
<keyword evidence="1" id="KW-0175">Coiled coil</keyword>
<feature type="region of interest" description="Disordered" evidence="2">
    <location>
        <begin position="1015"/>
        <end position="1037"/>
    </location>
</feature>
<evidence type="ECO:0000313" key="4">
    <source>
        <dbReference type="Proteomes" id="UP000822688"/>
    </source>
</evidence>
<comment type="caution">
    <text evidence="3">The sequence shown here is derived from an EMBL/GenBank/DDBJ whole genome shotgun (WGS) entry which is preliminary data.</text>
</comment>
<dbReference type="SUPFAM" id="SSF48452">
    <property type="entry name" value="TPR-like"/>
    <property type="match status" value="1"/>
</dbReference>
<feature type="region of interest" description="Disordered" evidence="2">
    <location>
        <begin position="554"/>
        <end position="765"/>
    </location>
</feature>
<organism evidence="3 4">
    <name type="scientific">Ceratodon purpureus</name>
    <name type="common">Fire moss</name>
    <name type="synonym">Dicranum purpureum</name>
    <dbReference type="NCBI Taxonomy" id="3225"/>
    <lineage>
        <taxon>Eukaryota</taxon>
        <taxon>Viridiplantae</taxon>
        <taxon>Streptophyta</taxon>
        <taxon>Embryophyta</taxon>
        <taxon>Bryophyta</taxon>
        <taxon>Bryophytina</taxon>
        <taxon>Bryopsida</taxon>
        <taxon>Dicranidae</taxon>
        <taxon>Pseudoditrichales</taxon>
        <taxon>Ditrichaceae</taxon>
        <taxon>Ceratodon</taxon>
    </lineage>
</organism>
<protein>
    <submittedName>
        <fullName evidence="3">Uncharacterized protein</fullName>
    </submittedName>
</protein>
<dbReference type="PANTHER" id="PTHR36888:SF2">
    <property type="entry name" value="TETRATRICOPEPTIDE REPEAT (TPR)-LIKE SUPERFAMILY PROTEIN"/>
    <property type="match status" value="1"/>
</dbReference>
<feature type="compositionally biased region" description="Polar residues" evidence="2">
    <location>
        <begin position="564"/>
        <end position="573"/>
    </location>
</feature>
<keyword evidence="4" id="KW-1185">Reference proteome</keyword>
<dbReference type="Gene3D" id="1.25.40.10">
    <property type="entry name" value="Tetratricopeptide repeat domain"/>
    <property type="match status" value="1"/>
</dbReference>
<dbReference type="PANTHER" id="PTHR36888">
    <property type="entry name" value="TETRATRICOPEPTIDE-LIKE HELICAL DOMAIN-CONTAINING PROTEIN-RELATED"/>
    <property type="match status" value="1"/>
</dbReference>
<sequence length="1037" mass="113174">MGALTVALGLPGLHSQWNKVSIRRIPRVSGGAGPKFLYPHSHSWVGSSFRHYHQLRRLEQRQLLCAASASWPYESWATGEGKEDSRRPGFLEQEGGVEVLAMGLGVVVSVVLAVSRHSTPGVPVGVLSLAFLTAVSITLRHQIAALCGVLVSQVNSIQAAMAVHLSSMRNNVIIWGTGNGASVHSPTAPIRDVEATPSVTRDSFEKRQEENSIEEAKGLSSTEIEAALTNIAKSVAQLTMVVASLDSKISSLEKAAASNVSRSENNRIVEDATTSYAFTEAEPKQNGIYRIQNSVVNGNDAQLKWEEAVVKVKNKNEATSQGIEGYKPSEASLASNRAFPEYESRARGEQVSLLESSPVDILPEVGSSRKNLKQSAPLKFSKTETGDTSMELFFQDVGVREPQGDVVSAGEDLTQSNQDVAAVESMELFFQDAGVSSSQPDGGNLVQSRKNNVVESVAQPQVVNPTLASSVPSGVLDDVVRNKAAQGRERVYNEVDAEREENSSRRASRSGGYELDGSENYRAVPTTVGYRGDGNQRTGAKPDVLRLKRIMSGAESRYTDGVKPNSQPNSWIQNDAMASGMTQSKVMSKEQPTVVFATQSDAGWDESSVSRSTGNGWADEDGRASDRVGAGRGSTRSQGVKDESSYDGQGQSSRRRPRPEGSEELSSSGEADYGQRWRREGSSGGTNADFGGNGSSSESNEGGNGSKRRQSSSRRSYDSDEDRDVESPTSQDRRPSPASPSYPSERTETFRNLPEPKSSKPDDEGFQKILDEVEALLKEGREGLEGRIEVGVAERMLYEAAELCEKAVELRPSSLVAVGMWGNTLLLHGELKLRLSQNLRSMMPEPPSKSMNRREYREVEEEIMNYEATLQDVGEECEQLLVEAGRKYRLALSMDRTDMRALYNWGLALCYRGQLIAEEGGETAAQDADKVFLAAIDKFEAMMGLSDMYAAGALLNWGLAMRDRSRLRPLGSKERQRIMAQAKEIFEEALRLDPNYGQARGAVAASIVELKGLQEYEQEPQESKESPPSRGFRDWWG</sequence>